<evidence type="ECO:0000313" key="2">
    <source>
        <dbReference type="Proteomes" id="UP000092177"/>
    </source>
</evidence>
<organism evidence="1 2">
    <name type="scientific">Colletotrichum higginsianum (strain IMI 349063)</name>
    <name type="common">Crucifer anthracnose fungus</name>
    <dbReference type="NCBI Taxonomy" id="759273"/>
    <lineage>
        <taxon>Eukaryota</taxon>
        <taxon>Fungi</taxon>
        <taxon>Dikarya</taxon>
        <taxon>Ascomycota</taxon>
        <taxon>Pezizomycotina</taxon>
        <taxon>Sordariomycetes</taxon>
        <taxon>Hypocreomycetidae</taxon>
        <taxon>Glomerellales</taxon>
        <taxon>Glomerellaceae</taxon>
        <taxon>Colletotrichum</taxon>
        <taxon>Colletotrichum destructivum species complex</taxon>
    </lineage>
</organism>
<dbReference type="RefSeq" id="XP_018162662.1">
    <property type="nucleotide sequence ID" value="XM_018297846.1"/>
</dbReference>
<name>A0A1B7YQ24_COLHI</name>
<dbReference type="VEuPathDB" id="FungiDB:CH63R_02871"/>
<dbReference type="AlphaFoldDB" id="A0A1B7YQ24"/>
<gene>
    <name evidence="1" type="ORF">CH63R_02871</name>
</gene>
<proteinExistence type="predicted"/>
<reference evidence="2" key="1">
    <citation type="journal article" date="2017" name="BMC Genomics">
        <title>Gapless genome assembly of Colletotrichum higginsianum reveals chromosome structure and association of transposable elements with secondary metabolite gene clusters.</title>
        <authorList>
            <person name="Dallery J.-F."/>
            <person name="Lapalu N."/>
            <person name="Zampounis A."/>
            <person name="Pigne S."/>
            <person name="Luyten I."/>
            <person name="Amselem J."/>
            <person name="Wittenberg A.H.J."/>
            <person name="Zhou S."/>
            <person name="de Queiroz M.V."/>
            <person name="Robin G.P."/>
            <person name="Auger A."/>
            <person name="Hainaut M."/>
            <person name="Henrissat B."/>
            <person name="Kim K.-T."/>
            <person name="Lee Y.-H."/>
            <person name="Lespinet O."/>
            <person name="Schwartz D.C."/>
            <person name="Thon M.R."/>
            <person name="O'Connell R.J."/>
        </authorList>
    </citation>
    <scope>NUCLEOTIDE SEQUENCE [LARGE SCALE GENOMIC DNA]</scope>
    <source>
        <strain evidence="2">IMI 349063</strain>
    </source>
</reference>
<keyword evidence="2" id="KW-1185">Reference proteome</keyword>
<comment type="caution">
    <text evidence="1">The sequence shown here is derived from an EMBL/GenBank/DDBJ whole genome shotgun (WGS) entry which is preliminary data.</text>
</comment>
<protein>
    <submittedName>
        <fullName evidence="1">Uncharacterized protein</fullName>
    </submittedName>
</protein>
<sequence length="253" mass="27442">MMQSVHTWPPFLVSPLAHAEAHDVWSSLLRAFIEPPIPFTPPDDRDYPGGLSIHMAHRQGRGPRCGGSNGVACGALNPRALGCLPPHELQTVQDRLGSGPRGPLALAPPQHHLLEHCEQLAARERVGESEQGITLLNPSWKSLGVLAPSAWALSSWPWITSSLGANGLIGGAKTTAIFPNFITPPSFHSYYPNPSAVRSWAMLGRTAAGGRGDRNADAMLMLQVPTYWPTDLETRSQHSERSAIFPETFEDVL</sequence>
<dbReference type="Proteomes" id="UP000092177">
    <property type="component" value="Chromosome 2"/>
</dbReference>
<dbReference type="KEGG" id="chig:CH63R_02871"/>
<dbReference type="EMBL" id="LTAN01000002">
    <property type="protein sequence ID" value="OBR14145.1"/>
    <property type="molecule type" value="Genomic_DNA"/>
</dbReference>
<accession>A0A1B7YQ24</accession>
<evidence type="ECO:0000313" key="1">
    <source>
        <dbReference type="EMBL" id="OBR14145.1"/>
    </source>
</evidence>
<dbReference type="GeneID" id="28861953"/>